<dbReference type="EMBL" id="SRJC01000006">
    <property type="protein sequence ID" value="TGB01393.1"/>
    <property type="molecule type" value="Genomic_DNA"/>
</dbReference>
<dbReference type="SMART" id="SM00850">
    <property type="entry name" value="LytTR"/>
    <property type="match status" value="1"/>
</dbReference>
<dbReference type="Gene3D" id="3.40.50.300">
    <property type="entry name" value="P-loop containing nucleotide triphosphate hydrolases"/>
    <property type="match status" value="1"/>
</dbReference>
<keyword evidence="4" id="KW-1185">Reference proteome</keyword>
<dbReference type="PIRSF" id="PIRSF036612">
    <property type="entry name" value="ABC_ATP_LytTR"/>
    <property type="match status" value="1"/>
</dbReference>
<dbReference type="PANTHER" id="PTHR43038:SF3">
    <property type="entry name" value="ABC TRANSPORTER G FAMILY MEMBER 20 ISOFORM X1"/>
    <property type="match status" value="1"/>
</dbReference>
<accession>A0A4Z0GXQ6</accession>
<dbReference type="InterPro" id="IPR027417">
    <property type="entry name" value="P-loop_NTPase"/>
</dbReference>
<dbReference type="SUPFAM" id="SSF52540">
    <property type="entry name" value="P-loop containing nucleoside triphosphate hydrolases"/>
    <property type="match status" value="1"/>
</dbReference>
<evidence type="ECO:0000259" key="2">
    <source>
        <dbReference type="PROSITE" id="PS50930"/>
    </source>
</evidence>
<gene>
    <name evidence="3" type="ORF">E4663_16430</name>
</gene>
<organism evidence="3 4">
    <name type="scientific">Halobacillus salinus</name>
    <dbReference type="NCBI Taxonomy" id="192814"/>
    <lineage>
        <taxon>Bacteria</taxon>
        <taxon>Bacillati</taxon>
        <taxon>Bacillota</taxon>
        <taxon>Bacilli</taxon>
        <taxon>Bacillales</taxon>
        <taxon>Bacillaceae</taxon>
        <taxon>Halobacillus</taxon>
    </lineage>
</organism>
<dbReference type="Pfam" id="PF00005">
    <property type="entry name" value="ABC_tran"/>
    <property type="match status" value="1"/>
</dbReference>
<dbReference type="GO" id="GO:0016887">
    <property type="term" value="F:ATP hydrolysis activity"/>
    <property type="evidence" value="ECO:0007669"/>
    <property type="project" value="InterPro"/>
</dbReference>
<name>A0A4Z0GXQ6_9BACI</name>
<dbReference type="GO" id="GO:0003677">
    <property type="term" value="F:DNA binding"/>
    <property type="evidence" value="ECO:0007669"/>
    <property type="project" value="InterPro"/>
</dbReference>
<dbReference type="Proteomes" id="UP000297982">
    <property type="component" value="Unassembled WGS sequence"/>
</dbReference>
<evidence type="ECO:0000259" key="1">
    <source>
        <dbReference type="PROSITE" id="PS50893"/>
    </source>
</evidence>
<dbReference type="GO" id="GO:0005524">
    <property type="term" value="F:ATP binding"/>
    <property type="evidence" value="ECO:0007669"/>
    <property type="project" value="InterPro"/>
</dbReference>
<dbReference type="Gene3D" id="2.40.50.1020">
    <property type="entry name" value="LytTr DNA-binding domain"/>
    <property type="match status" value="1"/>
</dbReference>
<dbReference type="STRING" id="192814.GCA_900166575_00125"/>
<evidence type="ECO:0000313" key="4">
    <source>
        <dbReference type="Proteomes" id="UP000297982"/>
    </source>
</evidence>
<dbReference type="Pfam" id="PF04397">
    <property type="entry name" value="LytTR"/>
    <property type="match status" value="1"/>
</dbReference>
<dbReference type="InterPro" id="IPR003439">
    <property type="entry name" value="ABC_transporter-like_ATP-bd"/>
</dbReference>
<feature type="domain" description="HTH LytTR-type" evidence="2">
    <location>
        <begin position="221"/>
        <end position="327"/>
    </location>
</feature>
<feature type="domain" description="ABC transporter" evidence="1">
    <location>
        <begin position="4"/>
        <end position="224"/>
    </location>
</feature>
<dbReference type="InterPro" id="IPR007492">
    <property type="entry name" value="LytTR_DNA-bd_dom"/>
</dbReference>
<evidence type="ECO:0000313" key="3">
    <source>
        <dbReference type="EMBL" id="TGB01393.1"/>
    </source>
</evidence>
<dbReference type="InterPro" id="IPR012046">
    <property type="entry name" value="LytTR_ABC"/>
</dbReference>
<dbReference type="PROSITE" id="PS50893">
    <property type="entry name" value="ABC_TRANSPORTER_2"/>
    <property type="match status" value="1"/>
</dbReference>
<protein>
    <submittedName>
        <fullName evidence="3">LytR family transcriptional regulator</fullName>
    </submittedName>
</protein>
<dbReference type="AlphaFoldDB" id="A0A4Z0GXQ6"/>
<comment type="caution">
    <text evidence="3">The sequence shown here is derived from an EMBL/GenBank/DDBJ whole genome shotgun (WGS) entry which is preliminary data.</text>
</comment>
<dbReference type="PANTHER" id="PTHR43038">
    <property type="entry name" value="ATP-BINDING CASSETTE, SUB-FAMILY H, MEMBER 1"/>
    <property type="match status" value="1"/>
</dbReference>
<reference evidence="3 4" key="1">
    <citation type="journal article" date="2003" name="Int. J. Syst. Evol. Microbiol.">
        <title>Halobacillus salinus sp. nov., isolated from a salt lake on the coast of the East Sea in Korea.</title>
        <authorList>
            <person name="Yoon J.H."/>
            <person name="Kang K.H."/>
            <person name="Park Y.H."/>
        </authorList>
    </citation>
    <scope>NUCLEOTIDE SEQUENCE [LARGE SCALE GENOMIC DNA]</scope>
    <source>
        <strain evidence="3 4">HSL-3</strain>
    </source>
</reference>
<sequence>MEILTFEQVEKRNRDSIVIPRFDLKVQPGEIIAIQSNLEVRERLLGMLLGQERLTHGSIQVLGEALTSRNGHIGFVFSKEGFYERLTVKDHLKFFKRLHGSIKSVEEVAEHVKLSSVLHNKVKHISYSMKKRLALARLYNQSPKLIVMEEPDQNVDVETKQLMVSFLEAAKEEGAAVVLFTNHVESALSFTDLVYQVKDHGIEQVHQAQESSHTPIKLNKITAKLEDKLVLFDPAEIDYFESQQGQVLLYGGGESYPCPLTLTELEARLTSFGFFRCHRSYLVNLQRVREIVTWSKNSYSLNLSDLTKSQIPLSKNKLSDLKGILNLS</sequence>
<dbReference type="PROSITE" id="PS50930">
    <property type="entry name" value="HTH_LYTTR"/>
    <property type="match status" value="1"/>
</dbReference>
<proteinExistence type="predicted"/>
<dbReference type="RefSeq" id="WP_135328428.1">
    <property type="nucleotide sequence ID" value="NZ_SRJC01000006.1"/>
</dbReference>